<evidence type="ECO:0000313" key="2">
    <source>
        <dbReference type="Proteomes" id="UP000270094"/>
    </source>
</evidence>
<proteinExistence type="predicted"/>
<sequence length="149" mass="17394">MKELANPVNPTISCAIRKLSIDLEEKAWKVEEMQCKRPAYNNSKASMQTVHYSRMDYFEDEWFEFTAEPILPWWEVALPINMLLSVLILSALLCTLTRENEQIEEEEDIQGYEGIRKVKWHLDEEILVEAKKIFKTENLSSPTQGKVSN</sequence>
<protein>
    <submittedName>
        <fullName evidence="1">Uncharacterized protein</fullName>
    </submittedName>
</protein>
<keyword evidence="2" id="KW-1185">Reference proteome</keyword>
<evidence type="ECO:0000313" key="1">
    <source>
        <dbReference type="EMBL" id="VDM71637.1"/>
    </source>
</evidence>
<reference evidence="1 2" key="1">
    <citation type="submission" date="2018-11" db="EMBL/GenBank/DDBJ databases">
        <authorList>
            <consortium name="Pathogen Informatics"/>
        </authorList>
    </citation>
    <scope>NUCLEOTIDE SEQUENCE [LARGE SCALE GENOMIC DNA]</scope>
</reference>
<dbReference type="Proteomes" id="UP000270094">
    <property type="component" value="Unassembled WGS sequence"/>
</dbReference>
<gene>
    <name evidence="1" type="ORF">SVUK_LOCUS6635</name>
</gene>
<accession>A0A3P7J5J4</accession>
<dbReference type="EMBL" id="UYYB01021357">
    <property type="protein sequence ID" value="VDM71637.1"/>
    <property type="molecule type" value="Genomic_DNA"/>
</dbReference>
<dbReference type="AlphaFoldDB" id="A0A3P7J5J4"/>
<name>A0A3P7J5J4_STRVU</name>
<organism evidence="1 2">
    <name type="scientific">Strongylus vulgaris</name>
    <name type="common">Blood worm</name>
    <dbReference type="NCBI Taxonomy" id="40348"/>
    <lineage>
        <taxon>Eukaryota</taxon>
        <taxon>Metazoa</taxon>
        <taxon>Ecdysozoa</taxon>
        <taxon>Nematoda</taxon>
        <taxon>Chromadorea</taxon>
        <taxon>Rhabditida</taxon>
        <taxon>Rhabditina</taxon>
        <taxon>Rhabditomorpha</taxon>
        <taxon>Strongyloidea</taxon>
        <taxon>Strongylidae</taxon>
        <taxon>Strongylus</taxon>
    </lineage>
</organism>
<dbReference type="OrthoDB" id="5876378at2759"/>